<dbReference type="EMBL" id="HBHI01020870">
    <property type="protein sequence ID" value="CAD9684882.1"/>
    <property type="molecule type" value="Transcribed_RNA"/>
</dbReference>
<name>A0A6U0SVR4_9STRA</name>
<organism evidence="4">
    <name type="scientific">Eucampia antarctica</name>
    <dbReference type="NCBI Taxonomy" id="49252"/>
    <lineage>
        <taxon>Eukaryota</taxon>
        <taxon>Sar</taxon>
        <taxon>Stramenopiles</taxon>
        <taxon>Ochrophyta</taxon>
        <taxon>Bacillariophyta</taxon>
        <taxon>Mediophyceae</taxon>
        <taxon>Biddulphiophycidae</taxon>
        <taxon>Hemiaulales</taxon>
        <taxon>Hemiaulaceae</taxon>
        <taxon>Eucampia</taxon>
    </lineage>
</organism>
<proteinExistence type="predicted"/>
<keyword evidence="2" id="KW-0472">Membrane</keyword>
<gene>
    <name evidence="3" type="ORF">EANT1437_LOCUS10720</name>
    <name evidence="4" type="ORF">EANT1437_LOCUS10721</name>
</gene>
<keyword evidence="2" id="KW-1133">Transmembrane helix</keyword>
<evidence type="ECO:0000256" key="2">
    <source>
        <dbReference type="SAM" id="Phobius"/>
    </source>
</evidence>
<keyword evidence="2" id="KW-0812">Transmembrane</keyword>
<protein>
    <submittedName>
        <fullName evidence="4">Uncharacterized protein</fullName>
    </submittedName>
</protein>
<dbReference type="AlphaFoldDB" id="A0A6U0SVR4"/>
<dbReference type="EMBL" id="HBHI01020871">
    <property type="protein sequence ID" value="CAD9684885.1"/>
    <property type="molecule type" value="Transcribed_RNA"/>
</dbReference>
<evidence type="ECO:0000256" key="1">
    <source>
        <dbReference type="SAM" id="MobiDB-lite"/>
    </source>
</evidence>
<accession>A0A6U0SVR4</accession>
<evidence type="ECO:0000313" key="3">
    <source>
        <dbReference type="EMBL" id="CAD9684882.1"/>
    </source>
</evidence>
<feature type="transmembrane region" description="Helical" evidence="2">
    <location>
        <begin position="39"/>
        <end position="59"/>
    </location>
</feature>
<sequence length="133" mass="14914">MATKIPPHIARELRRHIGRSTNSNPLQKNISNAGERSKIPILIGCTIFTCITFSVPFIATHWIGSLNERDEALNPSSTRRGAFNNSGSRDAGKDPMWDFKTGTRIKDKDYVDLFTKDNPNEIDHGDKFVAKSK</sequence>
<evidence type="ECO:0000313" key="4">
    <source>
        <dbReference type="EMBL" id="CAD9684885.1"/>
    </source>
</evidence>
<reference evidence="4" key="1">
    <citation type="submission" date="2021-01" db="EMBL/GenBank/DDBJ databases">
        <authorList>
            <person name="Corre E."/>
            <person name="Pelletier E."/>
            <person name="Niang G."/>
            <person name="Scheremetjew M."/>
            <person name="Finn R."/>
            <person name="Kale V."/>
            <person name="Holt S."/>
            <person name="Cochrane G."/>
            <person name="Meng A."/>
            <person name="Brown T."/>
            <person name="Cohen L."/>
        </authorList>
    </citation>
    <scope>NUCLEOTIDE SEQUENCE</scope>
    <source>
        <strain evidence="4">CCMP1452</strain>
    </source>
</reference>
<feature type="region of interest" description="Disordered" evidence="1">
    <location>
        <begin position="72"/>
        <end position="98"/>
    </location>
</feature>
<feature type="compositionally biased region" description="Polar residues" evidence="1">
    <location>
        <begin position="74"/>
        <end position="88"/>
    </location>
</feature>